<proteinExistence type="predicted"/>
<dbReference type="InterPro" id="IPR011856">
    <property type="entry name" value="tRNA_endonuc-like_dom_sf"/>
</dbReference>
<evidence type="ECO:0000313" key="2">
    <source>
        <dbReference type="Proteomes" id="UP000520814"/>
    </source>
</evidence>
<dbReference type="SUPFAM" id="SSF52980">
    <property type="entry name" value="Restriction endonuclease-like"/>
    <property type="match status" value="1"/>
</dbReference>
<dbReference type="InterPro" id="IPR014919">
    <property type="entry name" value="XisH"/>
</dbReference>
<sequence>MPALDRFHHAVRNALVKDGWTITHEPYVLTTKSRTLFVDLGAEFVLGAEKSTQKIAVEIKTFAGKSEVADLESAIGQFIVYRSTMRRHDPDRQLYLAVPQAALSGIFTEEVGLNLIEDGLVLLIGYDPTSEVITKWIP</sequence>
<dbReference type="Proteomes" id="UP000520814">
    <property type="component" value="Unassembled WGS sequence"/>
</dbReference>
<gene>
    <name evidence="1" type="ORF">HNQ39_005510</name>
</gene>
<reference evidence="1 2" key="1">
    <citation type="submission" date="2020-08" db="EMBL/GenBank/DDBJ databases">
        <title>Genomic Encyclopedia of Type Strains, Phase IV (KMG-IV): sequencing the most valuable type-strain genomes for metagenomic binning, comparative biology and taxonomic classification.</title>
        <authorList>
            <person name="Goeker M."/>
        </authorList>
    </citation>
    <scope>NUCLEOTIDE SEQUENCE [LARGE SCALE GENOMIC DNA]</scope>
    <source>
        <strain evidence="1 2">DSM 23562</strain>
    </source>
</reference>
<dbReference type="AlphaFoldDB" id="A0A7W9SXD1"/>
<dbReference type="EMBL" id="JACHGW010000008">
    <property type="protein sequence ID" value="MBB6053668.1"/>
    <property type="molecule type" value="Genomic_DNA"/>
</dbReference>
<dbReference type="Gene3D" id="3.40.1350.10">
    <property type="match status" value="1"/>
</dbReference>
<comment type="caution">
    <text evidence="1">The sequence shown here is derived from an EMBL/GenBank/DDBJ whole genome shotgun (WGS) entry which is preliminary data.</text>
</comment>
<protein>
    <submittedName>
        <fullName evidence="1">Putative oligopeptide transporter (OPT) family protein</fullName>
    </submittedName>
</protein>
<accession>A0A7W9SXD1</accession>
<dbReference type="RefSeq" id="WP_184203761.1">
    <property type="nucleotide sequence ID" value="NZ_JACHGW010000008.1"/>
</dbReference>
<keyword evidence="2" id="KW-1185">Reference proteome</keyword>
<dbReference type="Pfam" id="PF08814">
    <property type="entry name" value="XisH"/>
    <property type="match status" value="1"/>
</dbReference>
<name>A0A7W9SXD1_ARMRO</name>
<dbReference type="InterPro" id="IPR011335">
    <property type="entry name" value="Restrct_endonuc-II-like"/>
</dbReference>
<dbReference type="GO" id="GO:0003676">
    <property type="term" value="F:nucleic acid binding"/>
    <property type="evidence" value="ECO:0007669"/>
    <property type="project" value="InterPro"/>
</dbReference>
<evidence type="ECO:0000313" key="1">
    <source>
        <dbReference type="EMBL" id="MBB6053668.1"/>
    </source>
</evidence>
<organism evidence="1 2">
    <name type="scientific">Armatimonas rosea</name>
    <dbReference type="NCBI Taxonomy" id="685828"/>
    <lineage>
        <taxon>Bacteria</taxon>
        <taxon>Bacillati</taxon>
        <taxon>Armatimonadota</taxon>
        <taxon>Armatimonadia</taxon>
        <taxon>Armatimonadales</taxon>
        <taxon>Armatimonadaceae</taxon>
        <taxon>Armatimonas</taxon>
    </lineage>
</organism>
<dbReference type="CDD" id="cd22366">
    <property type="entry name" value="XisH-like"/>
    <property type="match status" value="1"/>
</dbReference>